<evidence type="ECO:0000313" key="6">
    <source>
        <dbReference type="EMBL" id="PRY20620.1"/>
    </source>
</evidence>
<keyword evidence="1" id="KW-0547">Nucleotide-binding</keyword>
<organism evidence="6 7">
    <name type="scientific">Spirosoma oryzae</name>
    <dbReference type="NCBI Taxonomy" id="1469603"/>
    <lineage>
        <taxon>Bacteria</taxon>
        <taxon>Pseudomonadati</taxon>
        <taxon>Bacteroidota</taxon>
        <taxon>Cytophagia</taxon>
        <taxon>Cytophagales</taxon>
        <taxon>Cytophagaceae</taxon>
        <taxon>Spirosoma</taxon>
    </lineage>
</organism>
<feature type="domain" description="Prokaryotic STING" evidence="5">
    <location>
        <begin position="48"/>
        <end position="203"/>
    </location>
</feature>
<evidence type="ECO:0000256" key="2">
    <source>
        <dbReference type="ARBA" id="ARBA00023118"/>
    </source>
</evidence>
<evidence type="ECO:0000256" key="3">
    <source>
        <dbReference type="ARBA" id="ARBA00034315"/>
    </source>
</evidence>
<dbReference type="CDD" id="cd22659">
    <property type="entry name" value="STING_bact-like"/>
    <property type="match status" value="1"/>
</dbReference>
<keyword evidence="4" id="KW-1133">Transmembrane helix</keyword>
<evidence type="ECO:0000259" key="5">
    <source>
        <dbReference type="Pfam" id="PF20300"/>
    </source>
</evidence>
<reference evidence="6 7" key="1">
    <citation type="submission" date="2018-03" db="EMBL/GenBank/DDBJ databases">
        <title>Genomic Encyclopedia of Archaeal and Bacterial Type Strains, Phase II (KMG-II): from individual species to whole genera.</title>
        <authorList>
            <person name="Goeker M."/>
        </authorList>
    </citation>
    <scope>NUCLEOTIDE SEQUENCE [LARGE SCALE GENOMIC DNA]</scope>
    <source>
        <strain evidence="6 7">DSM 28354</strain>
    </source>
</reference>
<evidence type="ECO:0000256" key="4">
    <source>
        <dbReference type="SAM" id="Phobius"/>
    </source>
</evidence>
<dbReference type="AlphaFoldDB" id="A0A2T0RHP1"/>
<dbReference type="GO" id="GO:0000166">
    <property type="term" value="F:nucleotide binding"/>
    <property type="evidence" value="ECO:0007669"/>
    <property type="project" value="UniProtKB-KW"/>
</dbReference>
<evidence type="ECO:0000256" key="1">
    <source>
        <dbReference type="ARBA" id="ARBA00022741"/>
    </source>
</evidence>
<name>A0A2T0RHP1_9BACT</name>
<dbReference type="EMBL" id="PVTE01000057">
    <property type="protein sequence ID" value="PRY20620.1"/>
    <property type="molecule type" value="Genomic_DNA"/>
</dbReference>
<protein>
    <recommendedName>
        <fullName evidence="5">Prokaryotic STING domain-containing protein</fullName>
    </recommendedName>
</protein>
<gene>
    <name evidence="6" type="ORF">CLV58_1572</name>
</gene>
<comment type="similarity">
    <text evidence="3">In the C-terminal section; belongs to the bacterial STING family.</text>
</comment>
<dbReference type="Proteomes" id="UP000238375">
    <property type="component" value="Unassembled WGS sequence"/>
</dbReference>
<keyword evidence="4" id="KW-0812">Transmembrane</keyword>
<dbReference type="OrthoDB" id="5497289at2"/>
<proteinExistence type="inferred from homology"/>
<comment type="caution">
    <text evidence="6">The sequence shown here is derived from an EMBL/GenBank/DDBJ whole genome shotgun (WGS) entry which is preliminary data.</text>
</comment>
<dbReference type="InterPro" id="IPR046876">
    <property type="entry name" value="Prok_STING"/>
</dbReference>
<feature type="transmembrane region" description="Helical" evidence="4">
    <location>
        <begin position="6"/>
        <end position="28"/>
    </location>
</feature>
<keyword evidence="2" id="KW-0051">Antiviral defense</keyword>
<dbReference type="RefSeq" id="WP_106141070.1">
    <property type="nucleotide sequence ID" value="NZ_PVTE01000057.1"/>
</dbReference>
<dbReference type="GO" id="GO:0051607">
    <property type="term" value="P:defense response to virus"/>
    <property type="evidence" value="ECO:0007669"/>
    <property type="project" value="UniProtKB-KW"/>
</dbReference>
<keyword evidence="4" id="KW-0472">Membrane</keyword>
<accession>A0A2T0RHP1</accession>
<sequence length="223" mass="25656">MSDTLLVGYITAGATLIAAIITAGVALIQNRKLIRKNKEYEQKFEQRASTGVAIGYYYNFIENIYKIIDENPKITLEIYNSTTINEKKEFDCDKVRIEILMPRSLEGSSFNQATQTLTQYKKGDIVRNGNKRNYGINFTIQDDNTLVVVDVPTPLFALEKYLKSLPEFGSYIDPKTNQLIAKSDSEEYRARQSKEIENFKTTVLNFIENNRYAINKVHFRHLT</sequence>
<dbReference type="Pfam" id="PF20300">
    <property type="entry name" value="prok_STING"/>
    <property type="match status" value="1"/>
</dbReference>
<keyword evidence="7" id="KW-1185">Reference proteome</keyword>
<evidence type="ECO:0000313" key="7">
    <source>
        <dbReference type="Proteomes" id="UP000238375"/>
    </source>
</evidence>